<dbReference type="Gene3D" id="2.40.100.10">
    <property type="entry name" value="Cyclophilin-like"/>
    <property type="match status" value="2"/>
</dbReference>
<feature type="chain" id="PRO_5004577749" description="peptidylprolyl isomerase" evidence="4">
    <location>
        <begin position="21"/>
        <end position="359"/>
    </location>
</feature>
<dbReference type="RefSeq" id="WP_021233150.1">
    <property type="nucleotide sequence ID" value="NZ_ATHL01000046.1"/>
</dbReference>
<evidence type="ECO:0000313" key="6">
    <source>
        <dbReference type="EMBL" id="EQB18080.1"/>
    </source>
</evidence>
<dbReference type="Proteomes" id="UP000015527">
    <property type="component" value="Unassembled WGS sequence"/>
</dbReference>
<dbReference type="eggNOG" id="COG0652">
    <property type="taxonomic scope" value="Bacteria"/>
</dbReference>
<proteinExistence type="predicted"/>
<dbReference type="InterPro" id="IPR029000">
    <property type="entry name" value="Cyclophilin-like_dom_sf"/>
</dbReference>
<keyword evidence="7" id="KW-1185">Reference proteome</keyword>
<dbReference type="InterPro" id="IPR044665">
    <property type="entry name" value="E_coli_cyclophilin_A-like"/>
</dbReference>
<reference evidence="6 7" key="1">
    <citation type="journal article" date="2013" name="Genome Announc.">
        <title>Genome Sequence of Novosphingobium lindaniclasticum LE124T, Isolated from a Hexachlorocyclohexane Dumpsite.</title>
        <authorList>
            <person name="Saxena A."/>
            <person name="Nayyar N."/>
            <person name="Sangwan N."/>
            <person name="Kumari R."/>
            <person name="Khurana J.P."/>
            <person name="Lal R."/>
        </authorList>
    </citation>
    <scope>NUCLEOTIDE SEQUENCE [LARGE SCALE GENOMIC DNA]</scope>
    <source>
        <strain evidence="6 7">LE124</strain>
    </source>
</reference>
<keyword evidence="2" id="KW-0697">Rotamase</keyword>
<keyword evidence="4" id="KW-0732">Signal</keyword>
<protein>
    <recommendedName>
        <fullName evidence="1">peptidylprolyl isomerase</fullName>
        <ecNumber evidence="1">5.2.1.8</ecNumber>
    </recommendedName>
</protein>
<dbReference type="OrthoDB" id="9807797at2"/>
<organism evidence="6 7">
    <name type="scientific">Novosphingobium lindaniclasticum LE124</name>
    <dbReference type="NCBI Taxonomy" id="1096930"/>
    <lineage>
        <taxon>Bacteria</taxon>
        <taxon>Pseudomonadati</taxon>
        <taxon>Pseudomonadota</taxon>
        <taxon>Alphaproteobacteria</taxon>
        <taxon>Sphingomonadales</taxon>
        <taxon>Sphingomonadaceae</taxon>
        <taxon>Novosphingobium</taxon>
    </lineage>
</organism>
<comment type="caution">
    <text evidence="6">The sequence shown here is derived from an EMBL/GenBank/DDBJ whole genome shotgun (WGS) entry which is preliminary data.</text>
</comment>
<dbReference type="EC" id="5.2.1.8" evidence="1"/>
<evidence type="ECO:0000313" key="7">
    <source>
        <dbReference type="Proteomes" id="UP000015527"/>
    </source>
</evidence>
<dbReference type="Pfam" id="PF00160">
    <property type="entry name" value="Pro_isomerase"/>
    <property type="match status" value="1"/>
</dbReference>
<evidence type="ECO:0000256" key="4">
    <source>
        <dbReference type="SAM" id="SignalP"/>
    </source>
</evidence>
<evidence type="ECO:0000256" key="1">
    <source>
        <dbReference type="ARBA" id="ARBA00013194"/>
    </source>
</evidence>
<dbReference type="PATRIC" id="fig|1096930.3.peg.1183"/>
<evidence type="ECO:0000256" key="2">
    <source>
        <dbReference type="ARBA" id="ARBA00023110"/>
    </source>
</evidence>
<feature type="domain" description="PPIase cyclophilin-type" evidence="5">
    <location>
        <begin position="79"/>
        <end position="301"/>
    </location>
</feature>
<dbReference type="GO" id="GO:0003755">
    <property type="term" value="F:peptidyl-prolyl cis-trans isomerase activity"/>
    <property type="evidence" value="ECO:0007669"/>
    <property type="project" value="UniProtKB-KW"/>
</dbReference>
<accession>T0J1R9</accession>
<feature type="signal peptide" evidence="4">
    <location>
        <begin position="1"/>
        <end position="20"/>
    </location>
</feature>
<name>T0J1R9_9SPHN</name>
<sequence>MQKFFSALAVSAVLTAPGLAEDPPSARTPNDIVAAAPAGAWKRIAPSDLLVMDLAPDAAGKLRRVVIQLIPAPFSQGWVGNIRRLVAARWYDGIAVVRVQDNYVVQWGDPEGENPANAKPLPKGLSVVSEADYVSAIESTMMLADKEGDLGRMRANMAFAGGEKRFAKLISAGNDPYAGTMIVDGWPLAMGPLESASSMGRTSGSPGLFPERERIAADRAAYAWPVHCYGYVGVGRNNSPDTGSGAELYAVIGHAPRQLDRNVAIVGRVISGIENLSALPRGSGDIGFYRTPQERVAIRSVRMGNEVTGLPEYEYLSTDSRSFSAYVEKRANRKDDFYIHPAGGVDVCNVPVPIREASR</sequence>
<dbReference type="EMBL" id="ATHL01000046">
    <property type="protein sequence ID" value="EQB18080.1"/>
    <property type="molecule type" value="Genomic_DNA"/>
</dbReference>
<dbReference type="AlphaFoldDB" id="T0J1R9"/>
<evidence type="ECO:0000259" key="5">
    <source>
        <dbReference type="Pfam" id="PF00160"/>
    </source>
</evidence>
<evidence type="ECO:0000256" key="3">
    <source>
        <dbReference type="ARBA" id="ARBA00023235"/>
    </source>
</evidence>
<keyword evidence="3" id="KW-0413">Isomerase</keyword>
<dbReference type="PANTHER" id="PTHR43246">
    <property type="entry name" value="PEPTIDYL-PROLYL CIS-TRANS ISOMERASE CYP38, CHLOROPLASTIC"/>
    <property type="match status" value="1"/>
</dbReference>
<dbReference type="InterPro" id="IPR002130">
    <property type="entry name" value="Cyclophilin-type_PPIase_dom"/>
</dbReference>
<dbReference type="SUPFAM" id="SSF50891">
    <property type="entry name" value="Cyclophilin-like"/>
    <property type="match status" value="1"/>
</dbReference>
<gene>
    <name evidence="6" type="ORF">L284_05975</name>
</gene>